<dbReference type="NCBIfam" id="NF033859">
    <property type="entry name" value="SMEK_N"/>
    <property type="match status" value="1"/>
</dbReference>
<gene>
    <name evidence="2" type="ordered locus">Mpe_B0103</name>
</gene>
<keyword evidence="2" id="KW-0614">Plasmid</keyword>
<dbReference type="InterPro" id="IPR047740">
    <property type="entry name" value="SMEK_dom"/>
</dbReference>
<evidence type="ECO:0000259" key="1">
    <source>
        <dbReference type="Pfam" id="PF21941"/>
    </source>
</evidence>
<proteinExistence type="predicted"/>
<dbReference type="Pfam" id="PF21941">
    <property type="entry name" value="SMEK_N"/>
    <property type="match status" value="1"/>
</dbReference>
<dbReference type="KEGG" id="mpt:Mpe_B0103"/>
<keyword evidence="3" id="KW-1185">Reference proteome</keyword>
<geneLocation type="plasmid" evidence="2 3">
    <name>RPME01</name>
</geneLocation>
<reference evidence="2 3" key="1">
    <citation type="journal article" date="2007" name="J. Bacteriol.">
        <title>Whole-genome analysis of the methyl tert-butyl ether-degrading beta-proteobacterium Methylibium petroleiphilum PM1.</title>
        <authorList>
            <person name="Kane S.R."/>
            <person name="Chakicherla A.Y."/>
            <person name="Chain P.S.G."/>
            <person name="Schmidt R."/>
            <person name="Shin M.W."/>
            <person name="Legler T.C."/>
            <person name="Scow K.M."/>
            <person name="Larimer F.W."/>
            <person name="Lucas S.M."/>
            <person name="Richardson P.M."/>
            <person name="Hristova K.R."/>
        </authorList>
    </citation>
    <scope>NUCLEOTIDE SEQUENCE [LARGE SCALE GENOMIC DNA]</scope>
    <source>
        <strain evidence="3">ATCC BAA-1232 / LMG 22953 / PM1</strain>
        <plasmid evidence="2 3">RPME01</plasmid>
    </source>
</reference>
<dbReference type="EMBL" id="CP000556">
    <property type="protein sequence ID" value="ABM96882.1"/>
    <property type="molecule type" value="Genomic_DNA"/>
</dbReference>
<sequence length="461" mass="52780">MSQFDIHRASEGLVLGLLRELYGWPRLRNLNTEERTNFPGIDLADDEARVAVQVTGTPTLDKIKGTVSTFLTHGLDKRYDRLVIYVLTRKQGSYSQDAIDKVSLGRVNVSARDDILDVRDVCAKASTVDPKTLANALEVLRSYMRGGVAAGLAEEDFDPPAFPVERAILNLIEVYFPARIYVADLRDDVGSKADRRPRNERKLIRTTLEELNLRVPSGYEVSSRQLITFHPLDDSQGPFARLIELGTVTPLVPSEFYGSNNDQERIFKSLLRFTLQQKLHRHRVRWFHDDGLFAFLPFDDKESLREETWTGHKKTSRRVFERKQNKNDPSKTFICKHFAFATDFVLNDGRWYIALTPDWYFSYGDDYRRSRYADESLKWLKRKEVNRTVTDHFRFLTSWLAALDQDDLFALAAGGAPTLTFGEVLAFDNHPSLDDEAWLPLRDATGDDDEAATIKGLFDSE</sequence>
<dbReference type="AlphaFoldDB" id="A2SMU3"/>
<protein>
    <recommendedName>
        <fullName evidence="1">SMEK domain-containing protein</fullName>
    </recommendedName>
</protein>
<evidence type="ECO:0000313" key="2">
    <source>
        <dbReference type="EMBL" id="ABM96882.1"/>
    </source>
</evidence>
<organism evidence="2 3">
    <name type="scientific">Methylibium petroleiphilum (strain ATCC BAA-1232 / LMG 22953 / PM1)</name>
    <dbReference type="NCBI Taxonomy" id="420662"/>
    <lineage>
        <taxon>Bacteria</taxon>
        <taxon>Pseudomonadati</taxon>
        <taxon>Pseudomonadota</taxon>
        <taxon>Betaproteobacteria</taxon>
        <taxon>Burkholderiales</taxon>
        <taxon>Sphaerotilaceae</taxon>
        <taxon>Methylibium</taxon>
    </lineage>
</organism>
<evidence type="ECO:0000313" key="3">
    <source>
        <dbReference type="Proteomes" id="UP000000366"/>
    </source>
</evidence>
<dbReference type="Proteomes" id="UP000000366">
    <property type="component" value="Plasmid RPME01"/>
</dbReference>
<accession>A2SMU3</accession>
<dbReference type="HOGENOM" id="CLU_044704_0_0_4"/>
<feature type="domain" description="SMEK" evidence="1">
    <location>
        <begin position="2"/>
        <end position="125"/>
    </location>
</feature>
<dbReference type="eggNOG" id="COG3903">
    <property type="taxonomic scope" value="Bacteria"/>
</dbReference>
<name>A2SMU3_METPP</name>